<proteinExistence type="predicted"/>
<comment type="caution">
    <text evidence="1">The sequence shown here is derived from an EMBL/GenBank/DDBJ whole genome shotgun (WGS) entry which is preliminary data.</text>
</comment>
<evidence type="ECO:0000313" key="2">
    <source>
        <dbReference type="Proteomes" id="UP001497382"/>
    </source>
</evidence>
<protein>
    <submittedName>
        <fullName evidence="1">Uncharacterized protein</fullName>
    </submittedName>
</protein>
<dbReference type="AlphaFoldDB" id="A0AAV1YS22"/>
<reference evidence="1 2" key="1">
    <citation type="submission" date="2024-04" db="EMBL/GenBank/DDBJ databases">
        <authorList>
            <person name="Rising A."/>
            <person name="Reimegard J."/>
            <person name="Sonavane S."/>
            <person name="Akerstrom W."/>
            <person name="Nylinder S."/>
            <person name="Hedman E."/>
            <person name="Kallberg Y."/>
        </authorList>
    </citation>
    <scope>NUCLEOTIDE SEQUENCE [LARGE SCALE GENOMIC DNA]</scope>
</reference>
<keyword evidence="2" id="KW-1185">Reference proteome</keyword>
<evidence type="ECO:0000313" key="1">
    <source>
        <dbReference type="EMBL" id="CAL1261659.1"/>
    </source>
</evidence>
<sequence length="118" mass="14008">MKFFLSFNKILKQPINMYEIFHVVYFPKSEMDFFTVLSVLSLCSSARSNHMQQSDGLFERYGPWNINYRQEERQPILVEIPRPWEEQPQLMVRAMMMNGSTESTSTEQFTTITTLFYG</sequence>
<gene>
    <name evidence="1" type="ORF">LARSCL_LOCUS535</name>
</gene>
<name>A0AAV1YS22_9ARAC</name>
<organism evidence="1 2">
    <name type="scientific">Larinioides sclopetarius</name>
    <dbReference type="NCBI Taxonomy" id="280406"/>
    <lineage>
        <taxon>Eukaryota</taxon>
        <taxon>Metazoa</taxon>
        <taxon>Ecdysozoa</taxon>
        <taxon>Arthropoda</taxon>
        <taxon>Chelicerata</taxon>
        <taxon>Arachnida</taxon>
        <taxon>Araneae</taxon>
        <taxon>Araneomorphae</taxon>
        <taxon>Entelegynae</taxon>
        <taxon>Araneoidea</taxon>
        <taxon>Araneidae</taxon>
        <taxon>Larinioides</taxon>
    </lineage>
</organism>
<accession>A0AAV1YS22</accession>
<dbReference type="Proteomes" id="UP001497382">
    <property type="component" value="Unassembled WGS sequence"/>
</dbReference>
<dbReference type="EMBL" id="CAXIEN010000003">
    <property type="protein sequence ID" value="CAL1261659.1"/>
    <property type="molecule type" value="Genomic_DNA"/>
</dbReference>